<protein>
    <recommendedName>
        <fullName evidence="9">Lysoplasmalogenase</fullName>
    </recommendedName>
</protein>
<feature type="transmembrane region" description="Helical" evidence="6">
    <location>
        <begin position="35"/>
        <end position="53"/>
    </location>
</feature>
<reference evidence="8" key="1">
    <citation type="submission" date="2018-01" db="EMBL/GenBank/DDBJ databases">
        <title>Complete genome of Tamlana sp. UJ94.</title>
        <authorList>
            <person name="Jung J."/>
            <person name="Chung D."/>
            <person name="Bae S.S."/>
            <person name="Baek K."/>
        </authorList>
    </citation>
    <scope>NUCLEOTIDE SEQUENCE [LARGE SCALE GENOMIC DNA]</scope>
    <source>
        <strain evidence="8">UJ94</strain>
    </source>
</reference>
<evidence type="ECO:0000256" key="5">
    <source>
        <dbReference type="ARBA" id="ARBA00023136"/>
    </source>
</evidence>
<gene>
    <name evidence="7" type="ORF">C1A40_01290</name>
</gene>
<dbReference type="Proteomes" id="UP000236592">
    <property type="component" value="Chromosome"/>
</dbReference>
<dbReference type="AlphaFoldDB" id="A0A2I7SE79"/>
<dbReference type="Pfam" id="PF07947">
    <property type="entry name" value="YhhN"/>
    <property type="match status" value="1"/>
</dbReference>
<feature type="transmembrane region" description="Helical" evidence="6">
    <location>
        <begin position="85"/>
        <end position="104"/>
    </location>
</feature>
<sequence length="231" mass="27314">MLTILKDKKKFALLFFVMLLIDTFVKTNLPWPYRFISKPPTILLIVFYYYYNYSPSENRNFFWVMLALCSFFIADLLIINRANQVLLVSSFVVYTFAKIFLCFRFSHKSDFKVSRLIPFSIVIFVYTALLILYIHDGLGSYFIFALISYFISLLLCQFAYLRIEVVDRKSYLFVLSGVLCYMVSEGITIINTFKTDVLYQDFSIMFFYATGIYLIVHGMIIEKRIEPESYF</sequence>
<keyword evidence="8" id="KW-1185">Reference proteome</keyword>
<dbReference type="OrthoDB" id="1424724at2"/>
<evidence type="ECO:0000313" key="8">
    <source>
        <dbReference type="Proteomes" id="UP000236592"/>
    </source>
</evidence>
<feature type="transmembrane region" description="Helical" evidence="6">
    <location>
        <begin position="141"/>
        <end position="160"/>
    </location>
</feature>
<dbReference type="EMBL" id="CP025938">
    <property type="protein sequence ID" value="AUS04194.1"/>
    <property type="molecule type" value="Genomic_DNA"/>
</dbReference>
<accession>A0A2I7SE79</accession>
<keyword evidence="4 6" id="KW-1133">Transmembrane helix</keyword>
<feature type="transmembrane region" description="Helical" evidence="6">
    <location>
        <begin position="202"/>
        <end position="221"/>
    </location>
</feature>
<dbReference type="GO" id="GO:0016020">
    <property type="term" value="C:membrane"/>
    <property type="evidence" value="ECO:0007669"/>
    <property type="project" value="UniProtKB-SubCell"/>
</dbReference>
<dbReference type="RefSeq" id="WP_102994315.1">
    <property type="nucleotide sequence ID" value="NZ_CP025938.1"/>
</dbReference>
<comment type="similarity">
    <text evidence="2">Belongs to the TMEM86 family.</text>
</comment>
<evidence type="ECO:0000256" key="3">
    <source>
        <dbReference type="ARBA" id="ARBA00022692"/>
    </source>
</evidence>
<feature type="transmembrane region" description="Helical" evidence="6">
    <location>
        <begin position="12"/>
        <end position="29"/>
    </location>
</feature>
<dbReference type="KEGG" id="taj:C1A40_01290"/>
<comment type="subcellular location">
    <subcellularLocation>
        <location evidence="1">Membrane</location>
        <topology evidence="1">Multi-pass membrane protein</topology>
    </subcellularLocation>
</comment>
<evidence type="ECO:0000256" key="1">
    <source>
        <dbReference type="ARBA" id="ARBA00004141"/>
    </source>
</evidence>
<feature type="transmembrane region" description="Helical" evidence="6">
    <location>
        <begin position="60"/>
        <end position="79"/>
    </location>
</feature>
<name>A0A2I7SE79_9FLAO</name>
<proteinExistence type="inferred from homology"/>
<feature type="transmembrane region" description="Helical" evidence="6">
    <location>
        <begin position="172"/>
        <end position="190"/>
    </location>
</feature>
<feature type="transmembrane region" description="Helical" evidence="6">
    <location>
        <begin position="116"/>
        <end position="135"/>
    </location>
</feature>
<evidence type="ECO:0000313" key="7">
    <source>
        <dbReference type="EMBL" id="AUS04194.1"/>
    </source>
</evidence>
<dbReference type="InterPro" id="IPR012506">
    <property type="entry name" value="TMEM86B-like"/>
</dbReference>
<keyword evidence="5 6" id="KW-0472">Membrane</keyword>
<keyword evidence="3 6" id="KW-0812">Transmembrane</keyword>
<organism evidence="7 8">
    <name type="scientific">Pseudotamlana carrageenivorans</name>
    <dbReference type="NCBI Taxonomy" id="2069432"/>
    <lineage>
        <taxon>Bacteria</taxon>
        <taxon>Pseudomonadati</taxon>
        <taxon>Bacteroidota</taxon>
        <taxon>Flavobacteriia</taxon>
        <taxon>Flavobacteriales</taxon>
        <taxon>Flavobacteriaceae</taxon>
        <taxon>Pseudotamlana</taxon>
    </lineage>
</organism>
<evidence type="ECO:0000256" key="4">
    <source>
        <dbReference type="ARBA" id="ARBA00022989"/>
    </source>
</evidence>
<evidence type="ECO:0000256" key="6">
    <source>
        <dbReference type="SAM" id="Phobius"/>
    </source>
</evidence>
<evidence type="ECO:0000256" key="2">
    <source>
        <dbReference type="ARBA" id="ARBA00007375"/>
    </source>
</evidence>
<evidence type="ECO:0008006" key="9">
    <source>
        <dbReference type="Google" id="ProtNLM"/>
    </source>
</evidence>